<dbReference type="Pfam" id="PF13480">
    <property type="entry name" value="Acetyltransf_6"/>
    <property type="match status" value="1"/>
</dbReference>
<dbReference type="SUPFAM" id="SSF55729">
    <property type="entry name" value="Acyl-CoA N-acyltransferases (Nat)"/>
    <property type="match status" value="1"/>
</dbReference>
<dbReference type="RefSeq" id="WP_015929328.1">
    <property type="nucleotide sequence ID" value="NC_011894.1"/>
</dbReference>
<protein>
    <recommendedName>
        <fullName evidence="1">BioF2-like acetyltransferase domain-containing protein</fullName>
    </recommendedName>
</protein>
<evidence type="ECO:0000313" key="3">
    <source>
        <dbReference type="Proteomes" id="UP000008207"/>
    </source>
</evidence>
<dbReference type="InterPro" id="IPR016181">
    <property type="entry name" value="Acyl_CoA_acyltransferase"/>
</dbReference>
<feature type="domain" description="BioF2-like acetyltransferase" evidence="1">
    <location>
        <begin position="173"/>
        <end position="320"/>
    </location>
</feature>
<dbReference type="Proteomes" id="UP000008207">
    <property type="component" value="Chromosome"/>
</dbReference>
<dbReference type="AlphaFoldDB" id="B8IFB6"/>
<name>B8IFB6_METNO</name>
<gene>
    <name evidence="2" type="ordered locus">Mnod_2693</name>
</gene>
<keyword evidence="3" id="KW-1185">Reference proteome</keyword>
<organism evidence="2 3">
    <name type="scientific">Methylobacterium nodulans (strain LMG 21967 / CNCM I-2342 / ORS 2060)</name>
    <dbReference type="NCBI Taxonomy" id="460265"/>
    <lineage>
        <taxon>Bacteria</taxon>
        <taxon>Pseudomonadati</taxon>
        <taxon>Pseudomonadota</taxon>
        <taxon>Alphaproteobacteria</taxon>
        <taxon>Hyphomicrobiales</taxon>
        <taxon>Methylobacteriaceae</taxon>
        <taxon>Methylobacterium</taxon>
    </lineage>
</organism>
<dbReference type="STRING" id="460265.Mnod_2693"/>
<evidence type="ECO:0000313" key="2">
    <source>
        <dbReference type="EMBL" id="ACL57651.1"/>
    </source>
</evidence>
<dbReference type="InterPro" id="IPR038740">
    <property type="entry name" value="BioF2-like_GNAT_dom"/>
</dbReference>
<evidence type="ECO:0000259" key="1">
    <source>
        <dbReference type="Pfam" id="PF13480"/>
    </source>
</evidence>
<dbReference type="KEGG" id="mno:Mnod_2693"/>
<proteinExistence type="predicted"/>
<reference evidence="2 3" key="1">
    <citation type="submission" date="2009-01" db="EMBL/GenBank/DDBJ databases">
        <title>Complete sequence of chromosome of Methylobacterium nodulans ORS 2060.</title>
        <authorList>
            <consortium name="US DOE Joint Genome Institute"/>
            <person name="Lucas S."/>
            <person name="Copeland A."/>
            <person name="Lapidus A."/>
            <person name="Glavina del Rio T."/>
            <person name="Dalin E."/>
            <person name="Tice H."/>
            <person name="Bruce D."/>
            <person name="Goodwin L."/>
            <person name="Pitluck S."/>
            <person name="Sims D."/>
            <person name="Brettin T."/>
            <person name="Detter J.C."/>
            <person name="Han C."/>
            <person name="Larimer F."/>
            <person name="Land M."/>
            <person name="Hauser L."/>
            <person name="Kyrpides N."/>
            <person name="Ivanova N."/>
            <person name="Marx C.J."/>
            <person name="Richardson P."/>
        </authorList>
    </citation>
    <scope>NUCLEOTIDE SEQUENCE [LARGE SCALE GENOMIC DNA]</scope>
    <source>
        <strain evidence="3">LMG 21967 / CNCM I-2342 / ORS 2060</strain>
    </source>
</reference>
<dbReference type="eggNOG" id="COG5653">
    <property type="taxonomic scope" value="Bacteria"/>
</dbReference>
<accession>B8IFB6</accession>
<dbReference type="HOGENOM" id="CLU_063014_0_0_5"/>
<dbReference type="EMBL" id="CP001349">
    <property type="protein sequence ID" value="ACL57651.1"/>
    <property type="molecule type" value="Genomic_DNA"/>
</dbReference>
<dbReference type="Gene3D" id="3.40.630.30">
    <property type="match status" value="1"/>
</dbReference>
<sequence>MRALNRGANRYSVRKITSLDEFKGIADEWNVLADHLGNPLLRHELFISLISASFTNGHLYVIAVYDAHKLVAAAPLVLRRFFGVRRLEFISQNICEPSGLLYLNEESLRELIFQLFETRFPFLLSRLNRNDPELRIVKSVARDSTPLITTDGGTTLCIPLTADYSALEKQVSSSRRQTLRRCRRRAEALGRVEFLAYAPHGADVDPLLNEVFRIEGSGWKGKSKSAVLSSRNREMFFRLYAHALAQSNMLRIYLMKIDGVAIACRLAACYKNVLYDLKIGYDESYGKLSPGFLLFHETLRFCYQDGLTSYNSLGTAADWQMIWPHEEKKWQTLRYVPRRPSGVLILSGEMIRIALMRVRQRADAHFRPAKTPAPMGADVVERPTADLRSIH</sequence>